<keyword evidence="1" id="KW-0472">Membrane</keyword>
<protein>
    <submittedName>
        <fullName evidence="2">Uncharacterized protein</fullName>
    </submittedName>
</protein>
<feature type="non-terminal residue" evidence="2">
    <location>
        <position position="49"/>
    </location>
</feature>
<proteinExistence type="predicted"/>
<comment type="caution">
    <text evidence="2">The sequence shown here is derived from an EMBL/GenBank/DDBJ whole genome shotgun (WGS) entry which is preliminary data.</text>
</comment>
<evidence type="ECO:0000313" key="2">
    <source>
        <dbReference type="EMBL" id="GAG98852.1"/>
    </source>
</evidence>
<sequence length="49" mass="5027">MPKWTIITAIVCITILLGTALLKDINGVLLSGGLVVIAGLAGWVVPSPQ</sequence>
<keyword evidence="1" id="KW-0812">Transmembrane</keyword>
<dbReference type="AlphaFoldDB" id="X1D159"/>
<organism evidence="2">
    <name type="scientific">marine sediment metagenome</name>
    <dbReference type="NCBI Taxonomy" id="412755"/>
    <lineage>
        <taxon>unclassified sequences</taxon>
        <taxon>metagenomes</taxon>
        <taxon>ecological metagenomes</taxon>
    </lineage>
</organism>
<evidence type="ECO:0000256" key="1">
    <source>
        <dbReference type="SAM" id="Phobius"/>
    </source>
</evidence>
<reference evidence="2" key="1">
    <citation type="journal article" date="2014" name="Front. Microbiol.">
        <title>High frequency of phylogenetically diverse reductive dehalogenase-homologous genes in deep subseafloor sedimentary metagenomes.</title>
        <authorList>
            <person name="Kawai M."/>
            <person name="Futagami T."/>
            <person name="Toyoda A."/>
            <person name="Takaki Y."/>
            <person name="Nishi S."/>
            <person name="Hori S."/>
            <person name="Arai W."/>
            <person name="Tsubouchi T."/>
            <person name="Morono Y."/>
            <person name="Uchiyama I."/>
            <person name="Ito T."/>
            <person name="Fujiyama A."/>
            <person name="Inagaki F."/>
            <person name="Takami H."/>
        </authorList>
    </citation>
    <scope>NUCLEOTIDE SEQUENCE</scope>
    <source>
        <strain evidence="2">Expedition CK06-06</strain>
    </source>
</reference>
<feature type="transmembrane region" description="Helical" evidence="1">
    <location>
        <begin position="27"/>
        <end position="45"/>
    </location>
</feature>
<dbReference type="EMBL" id="BART01029242">
    <property type="protein sequence ID" value="GAG98852.1"/>
    <property type="molecule type" value="Genomic_DNA"/>
</dbReference>
<keyword evidence="1" id="KW-1133">Transmembrane helix</keyword>
<gene>
    <name evidence="2" type="ORF">S01H4_51363</name>
</gene>
<accession>X1D159</accession>
<feature type="transmembrane region" description="Helical" evidence="1">
    <location>
        <begin position="6"/>
        <end position="22"/>
    </location>
</feature>
<name>X1D159_9ZZZZ</name>